<dbReference type="SUPFAM" id="SSF52540">
    <property type="entry name" value="P-loop containing nucleoside triphosphate hydrolases"/>
    <property type="match status" value="1"/>
</dbReference>
<dbReference type="EMBL" id="QBKP01000010">
    <property type="protein sequence ID" value="PTX48242.1"/>
    <property type="molecule type" value="Genomic_DNA"/>
</dbReference>
<evidence type="ECO:0000256" key="1">
    <source>
        <dbReference type="ARBA" id="ARBA00022448"/>
    </source>
</evidence>
<accession>A0A2T6AWQ2</accession>
<dbReference type="OrthoDB" id="9805601at2"/>
<dbReference type="PROSITE" id="PS50893">
    <property type="entry name" value="ABC_TRANSPORTER_2"/>
    <property type="match status" value="1"/>
</dbReference>
<dbReference type="AlphaFoldDB" id="A0A2T6AWQ2"/>
<dbReference type="InterPro" id="IPR027417">
    <property type="entry name" value="P-loop_NTPase"/>
</dbReference>
<dbReference type="Gene3D" id="3.40.50.300">
    <property type="entry name" value="P-loop containing nucleotide triphosphate hydrolases"/>
    <property type="match status" value="1"/>
</dbReference>
<keyword evidence="1" id="KW-0813">Transport</keyword>
<evidence type="ECO:0000256" key="3">
    <source>
        <dbReference type="ARBA" id="ARBA00022840"/>
    </source>
</evidence>
<feature type="domain" description="ABC transporter" evidence="6">
    <location>
        <begin position="4"/>
        <end position="238"/>
    </location>
</feature>
<comment type="function">
    <text evidence="5">Part of the ABC transporter complex HmuTUV involved in hemin import. Responsible for energy coupling to the transport system.</text>
</comment>
<comment type="caution">
    <text evidence="7">The sequence shown here is derived from an EMBL/GenBank/DDBJ whole genome shotgun (WGS) entry which is preliminary data.</text>
</comment>
<keyword evidence="3 7" id="KW-0067">ATP-binding</keyword>
<keyword evidence="2" id="KW-0547">Nucleotide-binding</keyword>
<dbReference type="PANTHER" id="PTHR42794:SF1">
    <property type="entry name" value="HEMIN IMPORT ATP-BINDING PROTEIN HMUV"/>
    <property type="match status" value="1"/>
</dbReference>
<protein>
    <submittedName>
        <fullName evidence="7">Iron complex transport system ATP-binding protein</fullName>
    </submittedName>
</protein>
<evidence type="ECO:0000259" key="6">
    <source>
        <dbReference type="PROSITE" id="PS50893"/>
    </source>
</evidence>
<evidence type="ECO:0000313" key="7">
    <source>
        <dbReference type="EMBL" id="PTX48242.1"/>
    </source>
</evidence>
<keyword evidence="4" id="KW-1278">Translocase</keyword>
<dbReference type="InterPro" id="IPR017871">
    <property type="entry name" value="ABC_transporter-like_CS"/>
</dbReference>
<dbReference type="GO" id="GO:0016887">
    <property type="term" value="F:ATP hydrolysis activity"/>
    <property type="evidence" value="ECO:0007669"/>
    <property type="project" value="InterPro"/>
</dbReference>
<gene>
    <name evidence="7" type="ORF">C8N34_110102</name>
</gene>
<dbReference type="GO" id="GO:0005524">
    <property type="term" value="F:ATP binding"/>
    <property type="evidence" value="ECO:0007669"/>
    <property type="project" value="UniProtKB-KW"/>
</dbReference>
<keyword evidence="8" id="KW-1185">Reference proteome</keyword>
<evidence type="ECO:0000313" key="8">
    <source>
        <dbReference type="Proteomes" id="UP000244224"/>
    </source>
</evidence>
<dbReference type="InterPro" id="IPR003439">
    <property type="entry name" value="ABC_transporter-like_ATP-bd"/>
</dbReference>
<dbReference type="Pfam" id="PF00005">
    <property type="entry name" value="ABC_tran"/>
    <property type="match status" value="1"/>
</dbReference>
<dbReference type="InterPro" id="IPR003593">
    <property type="entry name" value="AAA+_ATPase"/>
</dbReference>
<proteinExistence type="predicted"/>
<name>A0A2T6AWQ2_9RHOB</name>
<evidence type="ECO:0000256" key="2">
    <source>
        <dbReference type="ARBA" id="ARBA00022741"/>
    </source>
</evidence>
<reference evidence="7 8" key="1">
    <citation type="submission" date="2018-04" db="EMBL/GenBank/DDBJ databases">
        <title>Genomic Encyclopedia of Archaeal and Bacterial Type Strains, Phase II (KMG-II): from individual species to whole genera.</title>
        <authorList>
            <person name="Goeker M."/>
        </authorList>
    </citation>
    <scope>NUCLEOTIDE SEQUENCE [LARGE SCALE GENOMIC DNA]</scope>
    <source>
        <strain evidence="7 8">DSM 21823</strain>
    </source>
</reference>
<dbReference type="RefSeq" id="WP_108129609.1">
    <property type="nucleotide sequence ID" value="NZ_QBKP01000010.1"/>
</dbReference>
<dbReference type="PROSITE" id="PS00211">
    <property type="entry name" value="ABC_TRANSPORTER_1"/>
    <property type="match status" value="1"/>
</dbReference>
<evidence type="ECO:0000256" key="5">
    <source>
        <dbReference type="ARBA" id="ARBA00037066"/>
    </source>
</evidence>
<dbReference type="Proteomes" id="UP000244224">
    <property type="component" value="Unassembled WGS sequence"/>
</dbReference>
<dbReference type="SMART" id="SM00382">
    <property type="entry name" value="AAA"/>
    <property type="match status" value="1"/>
</dbReference>
<organism evidence="7 8">
    <name type="scientific">Gemmobacter caeni</name>
    <dbReference type="NCBI Taxonomy" id="589035"/>
    <lineage>
        <taxon>Bacteria</taxon>
        <taxon>Pseudomonadati</taxon>
        <taxon>Pseudomonadota</taxon>
        <taxon>Alphaproteobacteria</taxon>
        <taxon>Rhodobacterales</taxon>
        <taxon>Paracoccaceae</taxon>
        <taxon>Gemmobacter</taxon>
    </lineage>
</organism>
<evidence type="ECO:0000256" key="4">
    <source>
        <dbReference type="ARBA" id="ARBA00022967"/>
    </source>
</evidence>
<sequence length="251" mass="26730">MELIHASGLAIAAGRRVLVRDISFTLHPGQVLALLGPNGTGKSTLFRTLLGLTPAAAGTIRLQGASLPLPRRAIAARLALVPQAMQAAFPWTVRDFVLMGRTMHLSGFAAPGKADHAAATAALEEIGLLSHAERLVTRLSGGERQLVLIARALAQNAPALLMDEPSSALDFANRERLADLMERLARRRLGLMFSTHDPAQAARLASEVLTIDRSGTARLGPVADQLAPARLAALYEMPEEAVRRGLGNLLR</sequence>
<dbReference type="PANTHER" id="PTHR42794">
    <property type="entry name" value="HEMIN IMPORT ATP-BINDING PROTEIN HMUV"/>
    <property type="match status" value="1"/>
</dbReference>